<dbReference type="PROSITE" id="PS50893">
    <property type="entry name" value="ABC_TRANSPORTER_2"/>
    <property type="match status" value="1"/>
</dbReference>
<organism evidence="4 5">
    <name type="scientific">Enterococcus raffinosus</name>
    <dbReference type="NCBI Taxonomy" id="71452"/>
    <lineage>
        <taxon>Bacteria</taxon>
        <taxon>Bacillati</taxon>
        <taxon>Bacillota</taxon>
        <taxon>Bacilli</taxon>
        <taxon>Lactobacillales</taxon>
        <taxon>Enterococcaceae</taxon>
        <taxon>Enterococcus</taxon>
    </lineage>
</organism>
<dbReference type="InterPro" id="IPR027417">
    <property type="entry name" value="P-loop_NTPase"/>
</dbReference>
<dbReference type="GO" id="GO:0005524">
    <property type="term" value="F:ATP binding"/>
    <property type="evidence" value="ECO:0007669"/>
    <property type="project" value="UniProtKB-KW"/>
</dbReference>
<protein>
    <submittedName>
        <fullName evidence="4">ABC transporter ATP-binding protein</fullName>
    </submittedName>
</protein>
<evidence type="ECO:0000313" key="4">
    <source>
        <dbReference type="EMBL" id="MDT2537751.1"/>
    </source>
</evidence>
<dbReference type="Proteomes" id="UP001249240">
    <property type="component" value="Unassembled WGS sequence"/>
</dbReference>
<dbReference type="SUPFAM" id="SSF52540">
    <property type="entry name" value="P-loop containing nucleoside triphosphate hydrolases"/>
    <property type="match status" value="1"/>
</dbReference>
<dbReference type="EMBL" id="JARPXM010000004">
    <property type="protein sequence ID" value="MDT2537751.1"/>
    <property type="molecule type" value="Genomic_DNA"/>
</dbReference>
<dbReference type="PROSITE" id="PS00211">
    <property type="entry name" value="ABC_TRANSPORTER_1"/>
    <property type="match status" value="1"/>
</dbReference>
<dbReference type="InterPro" id="IPR003593">
    <property type="entry name" value="AAA+_ATPase"/>
</dbReference>
<dbReference type="Pfam" id="PF00005">
    <property type="entry name" value="ABC_tran"/>
    <property type="match status" value="1"/>
</dbReference>
<accession>A0AAW8SUE2</accession>
<dbReference type="AlphaFoldDB" id="A0AAW8SUE2"/>
<dbReference type="InterPro" id="IPR017871">
    <property type="entry name" value="ABC_transporter-like_CS"/>
</dbReference>
<dbReference type="Gene3D" id="3.40.50.300">
    <property type="entry name" value="P-loop containing nucleotide triphosphate hydrolases"/>
    <property type="match status" value="1"/>
</dbReference>
<dbReference type="SMART" id="SM00382">
    <property type="entry name" value="AAA"/>
    <property type="match status" value="1"/>
</dbReference>
<reference evidence="4" key="1">
    <citation type="submission" date="2023-03" db="EMBL/GenBank/DDBJ databases">
        <authorList>
            <person name="Shen W."/>
            <person name="Cai J."/>
        </authorList>
    </citation>
    <scope>NUCLEOTIDE SEQUENCE</scope>
    <source>
        <strain evidence="4">B646-2</strain>
    </source>
</reference>
<dbReference type="PANTHER" id="PTHR43038">
    <property type="entry name" value="ATP-BINDING CASSETTE, SUB-FAMILY H, MEMBER 1"/>
    <property type="match status" value="1"/>
</dbReference>
<comment type="caution">
    <text evidence="4">The sequence shown here is derived from an EMBL/GenBank/DDBJ whole genome shotgun (WGS) entry which is preliminary data.</text>
</comment>
<dbReference type="InterPro" id="IPR003439">
    <property type="entry name" value="ABC_transporter-like_ATP-bd"/>
</dbReference>
<proteinExistence type="predicted"/>
<keyword evidence="2 4" id="KW-0067">ATP-binding</keyword>
<evidence type="ECO:0000259" key="3">
    <source>
        <dbReference type="PROSITE" id="PS50893"/>
    </source>
</evidence>
<dbReference type="GO" id="GO:0016887">
    <property type="term" value="F:ATP hydrolysis activity"/>
    <property type="evidence" value="ECO:0007669"/>
    <property type="project" value="InterPro"/>
</dbReference>
<dbReference type="RefSeq" id="WP_010746133.1">
    <property type="nucleotide sequence ID" value="NZ_BAAAXM010000032.1"/>
</dbReference>
<gene>
    <name evidence="4" type="ORF">P7D78_06425</name>
</gene>
<dbReference type="PANTHER" id="PTHR43038:SF3">
    <property type="entry name" value="ABC TRANSPORTER G FAMILY MEMBER 20 ISOFORM X1"/>
    <property type="match status" value="1"/>
</dbReference>
<evidence type="ECO:0000256" key="1">
    <source>
        <dbReference type="ARBA" id="ARBA00022741"/>
    </source>
</evidence>
<sequence>MTTENNTVAKISHAYKAFDKREVLQDVNLQIESGKILGLIGPSGAGKSTTIKCLLGMEKLDKGETTIFETKMPNRKILGHVGYMGQSDALYNELTAKENLIFFGQLMGMEKDKLKQAIDKNISLVNLTDFLNQTVKTYSGGMKRRLSLATTLLSNPDLIVLDEPTVGIDPSLRVAIWDQLRSLADQNKAIVVTTHVMDEAEKCDYVGLIIDGKLFAFGTPTELKQKFEADSIEEVFLKAEVES</sequence>
<feature type="domain" description="ABC transporter" evidence="3">
    <location>
        <begin position="9"/>
        <end position="236"/>
    </location>
</feature>
<name>A0AAW8SUE2_9ENTE</name>
<evidence type="ECO:0000256" key="2">
    <source>
        <dbReference type="ARBA" id="ARBA00022840"/>
    </source>
</evidence>
<keyword evidence="1" id="KW-0547">Nucleotide-binding</keyword>
<evidence type="ECO:0000313" key="5">
    <source>
        <dbReference type="Proteomes" id="UP001249240"/>
    </source>
</evidence>